<dbReference type="PANTHER" id="PTHR38439">
    <property type="entry name" value="AURACYANIN-B"/>
    <property type="match status" value="1"/>
</dbReference>
<name>A0A1H1TMH0_9ACTN</name>
<dbReference type="GO" id="GO:0046872">
    <property type="term" value="F:metal ion binding"/>
    <property type="evidence" value="ECO:0007669"/>
    <property type="project" value="UniProtKB-KW"/>
</dbReference>
<evidence type="ECO:0000313" key="5">
    <source>
        <dbReference type="Proteomes" id="UP000198983"/>
    </source>
</evidence>
<dbReference type="InterPro" id="IPR050845">
    <property type="entry name" value="Cu-binding_ET"/>
</dbReference>
<evidence type="ECO:0000256" key="1">
    <source>
        <dbReference type="ARBA" id="ARBA00022723"/>
    </source>
</evidence>
<keyword evidence="2" id="KW-0186">Copper</keyword>
<dbReference type="AlphaFoldDB" id="A0A1H1TMH0"/>
<dbReference type="RefSeq" id="WP_092654495.1">
    <property type="nucleotide sequence ID" value="NZ_LT629732.1"/>
</dbReference>
<dbReference type="Gene3D" id="2.60.40.420">
    <property type="entry name" value="Cupredoxins - blue copper proteins"/>
    <property type="match status" value="1"/>
</dbReference>
<evidence type="ECO:0000256" key="2">
    <source>
        <dbReference type="ARBA" id="ARBA00023008"/>
    </source>
</evidence>
<protein>
    <submittedName>
        <fullName evidence="4">Uncharacterized copper-binding protein, cupredoxin-like subfamily</fullName>
    </submittedName>
</protein>
<keyword evidence="3" id="KW-0732">Signal</keyword>
<dbReference type="STRING" id="117157.SAMN04489717_3239"/>
<reference evidence="4 5" key="1">
    <citation type="submission" date="2016-10" db="EMBL/GenBank/DDBJ databases">
        <authorList>
            <person name="de Groot N.N."/>
        </authorList>
    </citation>
    <scope>NUCLEOTIDE SEQUENCE [LARGE SCALE GENOMIC DNA]</scope>
    <source>
        <strain evidence="4 5">DSM 22024</strain>
    </source>
</reference>
<dbReference type="SUPFAM" id="SSF49503">
    <property type="entry name" value="Cupredoxins"/>
    <property type="match status" value="1"/>
</dbReference>
<evidence type="ECO:0000256" key="3">
    <source>
        <dbReference type="SAM" id="SignalP"/>
    </source>
</evidence>
<sequence length="144" mass="14945">MTAASRWRALAVGAVLALSLATGACASDDTGMGMEAAADHAPADRAPATARSVRVGLTEWTIVTSAAKVPAGRVTFQVTNAGGTEHDLVVRGRRGTRHTATLEPGEQARLTVRTEAGETLTLWCSEPGHKAQGMRTKLPVTGGR</sequence>
<proteinExistence type="predicted"/>
<gene>
    <name evidence="4" type="ORF">SAMN04489717_3239</name>
</gene>
<keyword evidence="1" id="KW-0479">Metal-binding</keyword>
<feature type="signal peptide" evidence="3">
    <location>
        <begin position="1"/>
        <end position="26"/>
    </location>
</feature>
<dbReference type="InterPro" id="IPR008972">
    <property type="entry name" value="Cupredoxin"/>
</dbReference>
<dbReference type="EMBL" id="LT629732">
    <property type="protein sequence ID" value="SDS60759.1"/>
    <property type="molecule type" value="Genomic_DNA"/>
</dbReference>
<dbReference type="CDD" id="cd00920">
    <property type="entry name" value="Cupredoxin"/>
    <property type="match status" value="1"/>
</dbReference>
<organism evidence="4 5">
    <name type="scientific">Actinopolymorpha singaporensis</name>
    <dbReference type="NCBI Taxonomy" id="117157"/>
    <lineage>
        <taxon>Bacteria</taxon>
        <taxon>Bacillati</taxon>
        <taxon>Actinomycetota</taxon>
        <taxon>Actinomycetes</taxon>
        <taxon>Propionibacteriales</taxon>
        <taxon>Actinopolymorphaceae</taxon>
        <taxon>Actinopolymorpha</taxon>
    </lineage>
</organism>
<keyword evidence="5" id="KW-1185">Reference proteome</keyword>
<dbReference type="Proteomes" id="UP000198983">
    <property type="component" value="Chromosome I"/>
</dbReference>
<feature type="chain" id="PRO_5009261352" evidence="3">
    <location>
        <begin position="27"/>
        <end position="144"/>
    </location>
</feature>
<evidence type="ECO:0000313" key="4">
    <source>
        <dbReference type="EMBL" id="SDS60759.1"/>
    </source>
</evidence>
<dbReference type="OrthoDB" id="345021at2"/>
<accession>A0A1H1TMH0</accession>
<dbReference type="PANTHER" id="PTHR38439:SF3">
    <property type="entry name" value="COPPER-RESISTANT CUPROPROTEIN COPI"/>
    <property type="match status" value="1"/>
</dbReference>
<dbReference type="PROSITE" id="PS51257">
    <property type="entry name" value="PROKAR_LIPOPROTEIN"/>
    <property type="match status" value="1"/>
</dbReference>